<dbReference type="Proteomes" id="UP000028826">
    <property type="component" value="Unassembled WGS sequence"/>
</dbReference>
<name>A0A086Y0H8_9RHOB</name>
<proteinExistence type="predicted"/>
<comment type="caution">
    <text evidence="1">The sequence shown here is derived from an EMBL/GenBank/DDBJ whole genome shotgun (WGS) entry which is preliminary data.</text>
</comment>
<organism evidence="1 2">
    <name type="scientific">Haematobacter massiliensis</name>
    <dbReference type="NCBI Taxonomy" id="195105"/>
    <lineage>
        <taxon>Bacteria</taxon>
        <taxon>Pseudomonadati</taxon>
        <taxon>Pseudomonadota</taxon>
        <taxon>Alphaproteobacteria</taxon>
        <taxon>Rhodobacterales</taxon>
        <taxon>Paracoccaceae</taxon>
        <taxon>Haematobacter</taxon>
    </lineage>
</organism>
<evidence type="ECO:0000313" key="2">
    <source>
        <dbReference type="Proteomes" id="UP000028826"/>
    </source>
</evidence>
<reference evidence="1 2" key="1">
    <citation type="submission" date="2014-03" db="EMBL/GenBank/DDBJ databases">
        <title>Genome of Haematobacter massiliensis CCUG 47968.</title>
        <authorList>
            <person name="Wang D."/>
            <person name="Wang G."/>
        </authorList>
    </citation>
    <scope>NUCLEOTIDE SEQUENCE [LARGE SCALE GENOMIC DNA]</scope>
    <source>
        <strain evidence="1 2">CCUG 47968</strain>
    </source>
</reference>
<gene>
    <name evidence="1" type="ORF">CN97_00685</name>
</gene>
<dbReference type="EMBL" id="JGYG01000010">
    <property type="protein sequence ID" value="KFI27778.1"/>
    <property type="molecule type" value="Genomic_DNA"/>
</dbReference>
<sequence length="535" mass="57117">MPPGAQLIYTDDPQRQAIIYLPSGGSVTVSSRTPATTADEYGRIIHGATLNPTPMQSALTTPLHGYDQRALTKDTQVNVTFSESRLVTYPLSMAAGDTLNAAKSLLPIVTAQNSGMVEEYFSLTVLNGAAPAGELFAPPVARNTTPALIGVDIDAIHDSLPNYASAGTSPPADLDQYLARIEKFQGSLRGNYKAADGGTGGGYADMMPFGSGILNKNYGRQMAGVQAAILPLLWTDAGTEAQKKAAIRAIISFGRQVDGSVTGPNGGIWTFQFPMIYLYRHFTGGDLTPFVMGAKGVAPLMGGNILGQFFTETPANLARYRTPHNTSGMPHSSAIRTVTAVSGLNVTVNNVSPNTTNKYAFRGLILRNTAGTKSATIIAPGGTNTLNQPMTLTLKNANPFVVGDQVWMDDPRDVVAGDPNWSVRWRETSATYTAQDTLSMDSGGGYRNLATGSDFLLCTQALGITNPTWAPLVNYTIKTLPAVGQQFGTWPSAEFPWSHPFRSEVHDANDPSDTWGLRLFRAHWPALSKVPQIGA</sequence>
<dbReference type="STRING" id="195105.CN97_00685"/>
<protein>
    <submittedName>
        <fullName evidence="1">Uncharacterized protein</fullName>
    </submittedName>
</protein>
<evidence type="ECO:0000313" key="1">
    <source>
        <dbReference type="EMBL" id="KFI27778.1"/>
    </source>
</evidence>
<keyword evidence="2" id="KW-1185">Reference proteome</keyword>
<dbReference type="AlphaFoldDB" id="A0A086Y0H8"/>
<accession>A0A086Y0H8</accession>